<comment type="pathway">
    <text evidence="5">Cofactor biosynthesis; ubiquinone biosynthesis.</text>
</comment>
<dbReference type="Pfam" id="PF13489">
    <property type="entry name" value="Methyltransf_23"/>
    <property type="match status" value="1"/>
</dbReference>
<evidence type="ECO:0000256" key="5">
    <source>
        <dbReference type="HAMAP-Rule" id="MF_00472"/>
    </source>
</evidence>
<dbReference type="UniPathway" id="UPA00232"/>
<dbReference type="GO" id="GO:0102208">
    <property type="term" value="F:2-polyprenyl-6-hydroxyphenol methylase activity"/>
    <property type="evidence" value="ECO:0007669"/>
    <property type="project" value="UniProtKB-EC"/>
</dbReference>
<keyword evidence="1 5" id="KW-0489">Methyltransferase</keyword>
<proteinExistence type="inferred from homology"/>
<dbReference type="GO" id="GO:0032259">
    <property type="term" value="P:methylation"/>
    <property type="evidence" value="ECO:0007669"/>
    <property type="project" value="UniProtKB-KW"/>
</dbReference>
<dbReference type="InterPro" id="IPR010233">
    <property type="entry name" value="UbiG_MeTrfase"/>
</dbReference>
<evidence type="ECO:0000313" key="7">
    <source>
        <dbReference type="Proteomes" id="UP000465810"/>
    </source>
</evidence>
<evidence type="ECO:0000256" key="3">
    <source>
        <dbReference type="ARBA" id="ARBA00022688"/>
    </source>
</evidence>
<keyword evidence="4 5" id="KW-0949">S-adenosyl-L-methionine</keyword>
<gene>
    <name evidence="5 6" type="primary">ubiG</name>
    <name evidence="6" type="ORF">GR702_07445</name>
</gene>
<comment type="catalytic activity">
    <reaction evidence="5">
        <text>a 3-(all-trans-polyprenyl)benzene-1,2-diol + S-adenosyl-L-methionine = a 2-methoxy-6-(all-trans-polyprenyl)phenol + S-adenosyl-L-homocysteine + H(+)</text>
        <dbReference type="Rhea" id="RHEA:31411"/>
        <dbReference type="Rhea" id="RHEA-COMP:9550"/>
        <dbReference type="Rhea" id="RHEA-COMP:9551"/>
        <dbReference type="ChEBI" id="CHEBI:15378"/>
        <dbReference type="ChEBI" id="CHEBI:57856"/>
        <dbReference type="ChEBI" id="CHEBI:59789"/>
        <dbReference type="ChEBI" id="CHEBI:62729"/>
        <dbReference type="ChEBI" id="CHEBI:62731"/>
        <dbReference type="EC" id="2.1.1.222"/>
    </reaction>
</comment>
<dbReference type="RefSeq" id="WP_160985336.1">
    <property type="nucleotide sequence ID" value="NZ_WVTD01000004.1"/>
</dbReference>
<dbReference type="CDD" id="cd02440">
    <property type="entry name" value="AdoMet_MTases"/>
    <property type="match status" value="1"/>
</dbReference>
<feature type="binding site" evidence="5">
    <location>
        <position position="99"/>
    </location>
    <ligand>
        <name>S-adenosyl-L-methionine</name>
        <dbReference type="ChEBI" id="CHEBI:59789"/>
    </ligand>
</feature>
<evidence type="ECO:0000256" key="1">
    <source>
        <dbReference type="ARBA" id="ARBA00022603"/>
    </source>
</evidence>
<dbReference type="EC" id="2.1.1.222" evidence="5"/>
<accession>A0A7X4GGY6</accession>
<feature type="binding site" evidence="5">
    <location>
        <position position="78"/>
    </location>
    <ligand>
        <name>S-adenosyl-L-methionine</name>
        <dbReference type="ChEBI" id="CHEBI:59789"/>
    </ligand>
</feature>
<reference evidence="6 7" key="1">
    <citation type="submission" date="2019-12" db="EMBL/GenBank/DDBJ databases">
        <authorList>
            <person name="Feng G."/>
            <person name="Zhu H."/>
        </authorList>
    </citation>
    <scope>NUCLEOTIDE SEQUENCE [LARGE SCALE GENOMIC DNA]</scope>
    <source>
        <strain evidence="6 7">FGD1</strain>
    </source>
</reference>
<feature type="binding site" evidence="5">
    <location>
        <position position="47"/>
    </location>
    <ligand>
        <name>S-adenosyl-L-methionine</name>
        <dbReference type="ChEBI" id="CHEBI:59789"/>
    </ligand>
</feature>
<keyword evidence="2 5" id="KW-0808">Transferase</keyword>
<protein>
    <recommendedName>
        <fullName evidence="5">Ubiquinone biosynthesis O-methyltransferase</fullName>
    </recommendedName>
    <alternativeName>
        <fullName evidence="5">2-polyprenyl-6-hydroxyphenol methylase</fullName>
        <ecNumber evidence="5">2.1.1.222</ecNumber>
    </alternativeName>
    <alternativeName>
        <fullName evidence="5">3-demethylubiquinone 3-O-methyltransferase</fullName>
        <ecNumber evidence="5">2.1.1.64</ecNumber>
    </alternativeName>
</protein>
<dbReference type="Proteomes" id="UP000465810">
    <property type="component" value="Unassembled WGS sequence"/>
</dbReference>
<comment type="similarity">
    <text evidence="5">Belongs to the methyltransferase superfamily. UbiG/COQ3 family.</text>
</comment>
<name>A0A7X4GGY6_9SPHN</name>
<dbReference type="AlphaFoldDB" id="A0A7X4GGY6"/>
<evidence type="ECO:0000256" key="4">
    <source>
        <dbReference type="ARBA" id="ARBA00022691"/>
    </source>
</evidence>
<evidence type="ECO:0000256" key="2">
    <source>
        <dbReference type="ARBA" id="ARBA00022679"/>
    </source>
</evidence>
<comment type="caution">
    <text evidence="6">The sequence shown here is derived from an EMBL/GenBank/DDBJ whole genome shotgun (WGS) entry which is preliminary data.</text>
</comment>
<feature type="binding site" evidence="5">
    <location>
        <position position="140"/>
    </location>
    <ligand>
        <name>S-adenosyl-L-methionine</name>
        <dbReference type="ChEBI" id="CHEBI:59789"/>
    </ligand>
</feature>
<dbReference type="EMBL" id="WVTD01000004">
    <property type="protein sequence ID" value="MYL97607.1"/>
    <property type="molecule type" value="Genomic_DNA"/>
</dbReference>
<keyword evidence="3 5" id="KW-0831">Ubiquinone biosynthesis</keyword>
<dbReference type="GO" id="GO:0010420">
    <property type="term" value="F:polyprenyldihydroxybenzoate methyltransferase activity"/>
    <property type="evidence" value="ECO:0007669"/>
    <property type="project" value="InterPro"/>
</dbReference>
<dbReference type="PANTHER" id="PTHR43464">
    <property type="entry name" value="METHYLTRANSFERASE"/>
    <property type="match status" value="1"/>
</dbReference>
<dbReference type="EC" id="2.1.1.64" evidence="5"/>
<sequence>MDNATATITTAGATIDPREAAHFGKLAAEWWDPKGSSAMLHRLNPVRLGFIREAIDAHFSRDSRTLQPLAGKRVLDAGCGAGLLCEPLSRMGGAVTGVDAAPENIAAARAHAEAMGLSIDYRAGELGSLGLRRFDLVCSLEVIEHVTDKAAFLAQLAAALADDGLMILSCPNRTVASRVLLVEAAERLGHVPRGTHDWSQFPTPEELQELATAAGLVLGQPRGIAWSPTRGLHLSDDLSLNYIVTARKAAPLS</sequence>
<dbReference type="NCBIfam" id="TIGR01983">
    <property type="entry name" value="UbiG"/>
    <property type="match status" value="1"/>
</dbReference>
<dbReference type="InterPro" id="IPR029063">
    <property type="entry name" value="SAM-dependent_MTases_sf"/>
</dbReference>
<evidence type="ECO:0000313" key="6">
    <source>
        <dbReference type="EMBL" id="MYL97607.1"/>
    </source>
</evidence>
<dbReference type="Gene3D" id="3.40.50.150">
    <property type="entry name" value="Vaccinia Virus protein VP39"/>
    <property type="match status" value="1"/>
</dbReference>
<comment type="function">
    <text evidence="5">O-methyltransferase that catalyzes the 2 O-methylation steps in the ubiquinone biosynthetic pathway.</text>
</comment>
<dbReference type="GO" id="GO:0061542">
    <property type="term" value="F:3-demethylubiquinol 3-O-methyltransferase activity"/>
    <property type="evidence" value="ECO:0007669"/>
    <property type="project" value="UniProtKB-UniRule"/>
</dbReference>
<keyword evidence="7" id="KW-1185">Reference proteome</keyword>
<dbReference type="PANTHER" id="PTHR43464:SF19">
    <property type="entry name" value="UBIQUINONE BIOSYNTHESIS O-METHYLTRANSFERASE, MITOCHONDRIAL"/>
    <property type="match status" value="1"/>
</dbReference>
<organism evidence="6 7">
    <name type="scientific">Novosphingobium silvae</name>
    <dbReference type="NCBI Taxonomy" id="2692619"/>
    <lineage>
        <taxon>Bacteria</taxon>
        <taxon>Pseudomonadati</taxon>
        <taxon>Pseudomonadota</taxon>
        <taxon>Alphaproteobacteria</taxon>
        <taxon>Sphingomonadales</taxon>
        <taxon>Sphingomonadaceae</taxon>
        <taxon>Novosphingobium</taxon>
    </lineage>
</organism>
<dbReference type="HAMAP" id="MF_00472">
    <property type="entry name" value="UbiG"/>
    <property type="match status" value="1"/>
</dbReference>
<comment type="catalytic activity">
    <reaction evidence="5">
        <text>a 3-demethylubiquinol + S-adenosyl-L-methionine = a ubiquinol + S-adenosyl-L-homocysteine + H(+)</text>
        <dbReference type="Rhea" id="RHEA:44380"/>
        <dbReference type="Rhea" id="RHEA-COMP:9566"/>
        <dbReference type="Rhea" id="RHEA-COMP:10914"/>
        <dbReference type="ChEBI" id="CHEBI:15378"/>
        <dbReference type="ChEBI" id="CHEBI:17976"/>
        <dbReference type="ChEBI" id="CHEBI:57856"/>
        <dbReference type="ChEBI" id="CHEBI:59789"/>
        <dbReference type="ChEBI" id="CHEBI:84422"/>
        <dbReference type="EC" id="2.1.1.64"/>
    </reaction>
</comment>
<dbReference type="SUPFAM" id="SSF53335">
    <property type="entry name" value="S-adenosyl-L-methionine-dependent methyltransferases"/>
    <property type="match status" value="1"/>
</dbReference>